<reference evidence="1 2" key="1">
    <citation type="submission" date="2021-03" db="EMBL/GenBank/DDBJ databases">
        <title>Sequencing the genomes of 1000 actinobacteria strains.</title>
        <authorList>
            <person name="Klenk H.-P."/>
        </authorList>
    </citation>
    <scope>NUCLEOTIDE SEQUENCE [LARGE SCALE GENOMIC DNA]</scope>
    <source>
        <strain evidence="1 2">DSM 46713</strain>
    </source>
</reference>
<dbReference type="RefSeq" id="WP_209914878.1">
    <property type="nucleotide sequence ID" value="NZ_JAGIOP010000001.1"/>
</dbReference>
<proteinExistence type="predicted"/>
<accession>A0ABS4ZPG8</accession>
<name>A0ABS4ZPG8_9MYCO</name>
<comment type="caution">
    <text evidence="1">The sequence shown here is derived from an EMBL/GenBank/DDBJ whole genome shotgun (WGS) entry which is preliminary data.</text>
</comment>
<dbReference type="Proteomes" id="UP000694460">
    <property type="component" value="Unassembled WGS sequence"/>
</dbReference>
<gene>
    <name evidence="1" type="ORF">JOF57_001253</name>
</gene>
<protein>
    <submittedName>
        <fullName evidence="1">Uncharacterized protein</fullName>
    </submittedName>
</protein>
<sequence>MLLRRTFALAQDARQRGSAPYGALRAITVIGPLLEDEAAQPHEGYWH</sequence>
<evidence type="ECO:0000313" key="2">
    <source>
        <dbReference type="Proteomes" id="UP000694460"/>
    </source>
</evidence>
<dbReference type="EMBL" id="JAGIOP010000001">
    <property type="protein sequence ID" value="MBP2451368.1"/>
    <property type="molecule type" value="Genomic_DNA"/>
</dbReference>
<keyword evidence="2" id="KW-1185">Reference proteome</keyword>
<organism evidence="1 2">
    <name type="scientific">Mycolicibacterium lutetiense</name>
    <dbReference type="NCBI Taxonomy" id="1641992"/>
    <lineage>
        <taxon>Bacteria</taxon>
        <taxon>Bacillati</taxon>
        <taxon>Actinomycetota</taxon>
        <taxon>Actinomycetes</taxon>
        <taxon>Mycobacteriales</taxon>
        <taxon>Mycobacteriaceae</taxon>
        <taxon>Mycolicibacterium</taxon>
    </lineage>
</organism>
<evidence type="ECO:0000313" key="1">
    <source>
        <dbReference type="EMBL" id="MBP2451368.1"/>
    </source>
</evidence>